<dbReference type="InterPro" id="IPR036942">
    <property type="entry name" value="Beta-barrel_TonB_sf"/>
</dbReference>
<keyword evidence="5" id="KW-0472">Membrane</keyword>
<feature type="domain" description="Outer membrane protein beta-barrel" evidence="8">
    <location>
        <begin position="478"/>
        <end position="663"/>
    </location>
</feature>
<keyword evidence="2" id="KW-0813">Transport</keyword>
<dbReference type="PANTHER" id="PTHR30069">
    <property type="entry name" value="TONB-DEPENDENT OUTER MEMBRANE RECEPTOR"/>
    <property type="match status" value="1"/>
</dbReference>
<dbReference type="GO" id="GO:0009279">
    <property type="term" value="C:cell outer membrane"/>
    <property type="evidence" value="ECO:0007669"/>
    <property type="project" value="UniProtKB-SubCell"/>
</dbReference>
<evidence type="ECO:0000256" key="1">
    <source>
        <dbReference type="ARBA" id="ARBA00004571"/>
    </source>
</evidence>
<evidence type="ECO:0000313" key="9">
    <source>
        <dbReference type="EMBL" id="KAA6352288.1"/>
    </source>
</evidence>
<organism evidence="9">
    <name type="scientific">termite gut metagenome</name>
    <dbReference type="NCBI Taxonomy" id="433724"/>
    <lineage>
        <taxon>unclassified sequences</taxon>
        <taxon>metagenomes</taxon>
        <taxon>organismal metagenomes</taxon>
    </lineage>
</organism>
<dbReference type="Gene3D" id="2.170.130.10">
    <property type="entry name" value="TonB-dependent receptor, plug domain"/>
    <property type="match status" value="1"/>
</dbReference>
<dbReference type="GO" id="GO:0044718">
    <property type="term" value="P:siderophore transmembrane transport"/>
    <property type="evidence" value="ECO:0007669"/>
    <property type="project" value="TreeGrafter"/>
</dbReference>
<keyword evidence="4" id="KW-0732">Signal</keyword>
<proteinExistence type="predicted"/>
<dbReference type="Pfam" id="PF07715">
    <property type="entry name" value="Plug"/>
    <property type="match status" value="1"/>
</dbReference>
<evidence type="ECO:0000256" key="5">
    <source>
        <dbReference type="ARBA" id="ARBA00023136"/>
    </source>
</evidence>
<comment type="subcellular location">
    <subcellularLocation>
        <location evidence="1">Cell outer membrane</location>
        <topology evidence="1">Multi-pass membrane protein</topology>
    </subcellularLocation>
</comment>
<dbReference type="InterPro" id="IPR039426">
    <property type="entry name" value="TonB-dep_rcpt-like"/>
</dbReference>
<comment type="caution">
    <text evidence="9">The sequence shown here is derived from an EMBL/GenBank/DDBJ whole genome shotgun (WGS) entry which is preliminary data.</text>
</comment>
<gene>
    <name evidence="9" type="ORF">EZS27_000470</name>
</gene>
<evidence type="ECO:0000256" key="2">
    <source>
        <dbReference type="ARBA" id="ARBA00022448"/>
    </source>
</evidence>
<evidence type="ECO:0000259" key="7">
    <source>
        <dbReference type="Pfam" id="PF07715"/>
    </source>
</evidence>
<dbReference type="Pfam" id="PF14905">
    <property type="entry name" value="OMP_b-brl_3"/>
    <property type="match status" value="1"/>
</dbReference>
<evidence type="ECO:0000256" key="3">
    <source>
        <dbReference type="ARBA" id="ARBA00022692"/>
    </source>
</evidence>
<name>A0A5J4T2G1_9ZZZZ</name>
<evidence type="ECO:0000256" key="4">
    <source>
        <dbReference type="ARBA" id="ARBA00022729"/>
    </source>
</evidence>
<reference evidence="9" key="1">
    <citation type="submission" date="2019-03" db="EMBL/GenBank/DDBJ databases">
        <title>Single cell metagenomics reveals metabolic interactions within the superorganism composed of flagellate Streblomastix strix and complex community of Bacteroidetes bacteria on its surface.</title>
        <authorList>
            <person name="Treitli S.C."/>
            <person name="Kolisko M."/>
            <person name="Husnik F."/>
            <person name="Keeling P."/>
            <person name="Hampl V."/>
        </authorList>
    </citation>
    <scope>NUCLEOTIDE SEQUENCE</scope>
    <source>
        <strain evidence="9">STM</strain>
    </source>
</reference>
<dbReference type="AlphaFoldDB" id="A0A5J4T2G1"/>
<dbReference type="Gene3D" id="2.40.170.20">
    <property type="entry name" value="TonB-dependent receptor, beta-barrel domain"/>
    <property type="match status" value="1"/>
</dbReference>
<dbReference type="GO" id="GO:0015344">
    <property type="term" value="F:siderophore uptake transmembrane transporter activity"/>
    <property type="evidence" value="ECO:0007669"/>
    <property type="project" value="TreeGrafter"/>
</dbReference>
<keyword evidence="9" id="KW-0675">Receptor</keyword>
<dbReference type="SUPFAM" id="SSF56935">
    <property type="entry name" value="Porins"/>
    <property type="match status" value="1"/>
</dbReference>
<dbReference type="EMBL" id="SNRY01000004">
    <property type="protein sequence ID" value="KAA6352288.1"/>
    <property type="molecule type" value="Genomic_DNA"/>
</dbReference>
<dbReference type="PROSITE" id="PS52016">
    <property type="entry name" value="TONB_DEPENDENT_REC_3"/>
    <property type="match status" value="1"/>
</dbReference>
<evidence type="ECO:0000259" key="8">
    <source>
        <dbReference type="Pfam" id="PF14905"/>
    </source>
</evidence>
<evidence type="ECO:0000256" key="6">
    <source>
        <dbReference type="ARBA" id="ARBA00023237"/>
    </source>
</evidence>
<dbReference type="PANTHER" id="PTHR30069:SF29">
    <property type="entry name" value="HEMOGLOBIN AND HEMOGLOBIN-HAPTOGLOBIN-BINDING PROTEIN 1-RELATED"/>
    <property type="match status" value="1"/>
</dbReference>
<accession>A0A5J4T2G1</accession>
<feature type="domain" description="TonB-dependent receptor plug" evidence="7">
    <location>
        <begin position="48"/>
        <end position="148"/>
    </location>
</feature>
<dbReference type="InterPro" id="IPR041700">
    <property type="entry name" value="OMP_b-brl_3"/>
</dbReference>
<keyword evidence="3" id="KW-0812">Transmembrane</keyword>
<sequence>MKVLTPFFLFIFICLYGYAQEGTVQSDSLSNVYSLGEIEVFGNQAGKSMVNKVNSLQLREFNRDNVTEAINLLPGLSITDAGARNEGQLYLRGFNLLQTPIFYDGIPIYVPYDGNVDISRFTTFDLSQITVSKALTSVLYGPNTMGGAINLVSRKPVKEFEISAISGMKFSESGLNGYNVSGNIGSKTDKFYVLGSFSYLKNQFASLSNKFTSGPNEDGRRRENSETKDLKFSAKVGYTPNATDEYSLNIIIQEAQKGIPPAIEGNMFRSYPEYNKKSLYYKSKTYLGKQTFADVTAFYDNYHNIMSQFDDNKYLLQNTNRAFRSVYDDYSLGGSINLTSTYFKNNLLKLALYEKYDSHKEHNADIPANETTGQIEKTGEPIQKYLDNTFSIGLEDVYTINTYVNIIAGLNYSYRGNNKAQEYGTHYETGDKNVLFDFPTGSDGAFNYQLSAIIKPAVNHEISFSASRKSRFASQKERYSSKFGSQIPNPDLKSEFSWIFDLTYKGEIQSVFQYEISLFRNNIDNAIYQMTKGIQEDGTPIYQNQNAGKSYSTGYEIAIGIKPVKEITVGVNYSYIYLENKEDKEVKFTDVPNHKGIIYGNFSLPSHNTTYLHVDMEINSKRYYTSDGKTLPGYMLANAKIFSKVWKGISLEAGVKNLFDKNYCLAINYPKEGRTYFTSITYDF</sequence>
<dbReference type="InterPro" id="IPR012910">
    <property type="entry name" value="Plug_dom"/>
</dbReference>
<protein>
    <submittedName>
        <fullName evidence="9">Colicin I receptor</fullName>
    </submittedName>
</protein>
<dbReference type="InterPro" id="IPR037066">
    <property type="entry name" value="Plug_dom_sf"/>
</dbReference>
<keyword evidence="6" id="KW-0998">Cell outer membrane</keyword>